<evidence type="ECO:0000313" key="6">
    <source>
        <dbReference type="Proteomes" id="UP000502508"/>
    </source>
</evidence>
<name>A0A6F8XWK7_9ACTN</name>
<reference evidence="5 6" key="2">
    <citation type="submission" date="2020-03" db="EMBL/GenBank/DDBJ databases">
        <authorList>
            <person name="Ichikawa N."/>
            <person name="Kimura A."/>
            <person name="Kitahashi Y."/>
            <person name="Uohara A."/>
        </authorList>
    </citation>
    <scope>NUCLEOTIDE SEQUENCE [LARGE SCALE GENOMIC DNA]</scope>
    <source>
        <strain evidence="5 6">NBRC 107702</strain>
    </source>
</reference>
<dbReference type="Pfam" id="PF13377">
    <property type="entry name" value="Peripla_BP_3"/>
    <property type="match status" value="1"/>
</dbReference>
<keyword evidence="1" id="KW-0805">Transcription regulation</keyword>
<keyword evidence="2" id="KW-0238">DNA-binding</keyword>
<dbReference type="CDD" id="cd06267">
    <property type="entry name" value="PBP1_LacI_sugar_binding-like"/>
    <property type="match status" value="1"/>
</dbReference>
<protein>
    <submittedName>
        <fullName evidence="5">LacI family transcriptional regulator</fullName>
    </submittedName>
</protein>
<dbReference type="PANTHER" id="PTHR30146:SF109">
    <property type="entry name" value="HTH-TYPE TRANSCRIPTIONAL REGULATOR GALS"/>
    <property type="match status" value="1"/>
</dbReference>
<feature type="domain" description="HTH lacI-type" evidence="4">
    <location>
        <begin position="6"/>
        <end position="60"/>
    </location>
</feature>
<dbReference type="Proteomes" id="UP000502508">
    <property type="component" value="Chromosome"/>
</dbReference>
<dbReference type="SUPFAM" id="SSF53822">
    <property type="entry name" value="Periplasmic binding protein-like I"/>
    <property type="match status" value="1"/>
</dbReference>
<dbReference type="PRINTS" id="PR00036">
    <property type="entry name" value="HTHLACI"/>
</dbReference>
<proteinExistence type="predicted"/>
<dbReference type="GO" id="GO:0003700">
    <property type="term" value="F:DNA-binding transcription factor activity"/>
    <property type="evidence" value="ECO:0007669"/>
    <property type="project" value="TreeGrafter"/>
</dbReference>
<dbReference type="InterPro" id="IPR000843">
    <property type="entry name" value="HTH_LacI"/>
</dbReference>
<sequence length="332" mass="35157">MSGSRPTIEDVARVAGVSRATASRVINDAPGASDLLRRRVTQAIADLGYRPNETARALASGRQRTVDLIAVIDNPDLALGAHPYYSRVLAGVVTALETVNVQLRIQVVAEEDAAGRIDTIAADLTVGAILANATPDLATQLQHRSRKVVSLVPTAPSVPVVEADNAGGAYAAVRHLHSLGRRRIAAIHGPDLNTCSIARRSGYRRAINAFKLRDIGTAGGFTREGGHAAALRLLDEHPDIDAMFVACDLMAAGAIQAITATGRRVPEDVSVIGFDDNVVAICTNPPLTTMRLPTEEMATAATRMLLTGTVTPGHRERFTVELVERDSTSEVG</sequence>
<dbReference type="PANTHER" id="PTHR30146">
    <property type="entry name" value="LACI-RELATED TRANSCRIPTIONAL REPRESSOR"/>
    <property type="match status" value="1"/>
</dbReference>
<dbReference type="InterPro" id="IPR046335">
    <property type="entry name" value="LacI/GalR-like_sensor"/>
</dbReference>
<keyword evidence="3" id="KW-0804">Transcription</keyword>
<dbReference type="KEGG" id="pfla:Pflav_046250"/>
<dbReference type="AlphaFoldDB" id="A0A6F8XWK7"/>
<evidence type="ECO:0000256" key="3">
    <source>
        <dbReference type="ARBA" id="ARBA00023163"/>
    </source>
</evidence>
<accession>A0A6F8XWK7</accession>
<dbReference type="PROSITE" id="PS00356">
    <property type="entry name" value="HTH_LACI_1"/>
    <property type="match status" value="1"/>
</dbReference>
<evidence type="ECO:0000313" key="5">
    <source>
        <dbReference type="EMBL" id="BCB78215.1"/>
    </source>
</evidence>
<organism evidence="5 6">
    <name type="scientific">Phytohabitans flavus</name>
    <dbReference type="NCBI Taxonomy" id="1076124"/>
    <lineage>
        <taxon>Bacteria</taxon>
        <taxon>Bacillati</taxon>
        <taxon>Actinomycetota</taxon>
        <taxon>Actinomycetes</taxon>
        <taxon>Micromonosporales</taxon>
        <taxon>Micromonosporaceae</taxon>
    </lineage>
</organism>
<dbReference type="Gene3D" id="3.40.50.2300">
    <property type="match status" value="2"/>
</dbReference>
<reference evidence="5 6" key="1">
    <citation type="submission" date="2020-03" db="EMBL/GenBank/DDBJ databases">
        <title>Whole genome shotgun sequence of Phytohabitans flavus NBRC 107702.</title>
        <authorList>
            <person name="Komaki H."/>
            <person name="Tamura T."/>
        </authorList>
    </citation>
    <scope>NUCLEOTIDE SEQUENCE [LARGE SCALE GENOMIC DNA]</scope>
    <source>
        <strain evidence="5 6">NBRC 107702</strain>
    </source>
</reference>
<dbReference type="CDD" id="cd01392">
    <property type="entry name" value="HTH_LacI"/>
    <property type="match status" value="1"/>
</dbReference>
<dbReference type="GO" id="GO:0000976">
    <property type="term" value="F:transcription cis-regulatory region binding"/>
    <property type="evidence" value="ECO:0007669"/>
    <property type="project" value="TreeGrafter"/>
</dbReference>
<dbReference type="Gene3D" id="1.10.260.40">
    <property type="entry name" value="lambda repressor-like DNA-binding domains"/>
    <property type="match status" value="1"/>
</dbReference>
<dbReference type="Pfam" id="PF00356">
    <property type="entry name" value="LacI"/>
    <property type="match status" value="1"/>
</dbReference>
<dbReference type="PROSITE" id="PS50932">
    <property type="entry name" value="HTH_LACI_2"/>
    <property type="match status" value="1"/>
</dbReference>
<dbReference type="EMBL" id="AP022870">
    <property type="protein sequence ID" value="BCB78215.1"/>
    <property type="molecule type" value="Genomic_DNA"/>
</dbReference>
<evidence type="ECO:0000256" key="2">
    <source>
        <dbReference type="ARBA" id="ARBA00023125"/>
    </source>
</evidence>
<dbReference type="SUPFAM" id="SSF47413">
    <property type="entry name" value="lambda repressor-like DNA-binding domains"/>
    <property type="match status" value="1"/>
</dbReference>
<dbReference type="InterPro" id="IPR010982">
    <property type="entry name" value="Lambda_DNA-bd_dom_sf"/>
</dbReference>
<dbReference type="RefSeq" id="WP_173037795.1">
    <property type="nucleotide sequence ID" value="NZ_AP022870.1"/>
</dbReference>
<dbReference type="InterPro" id="IPR028082">
    <property type="entry name" value="Peripla_BP_I"/>
</dbReference>
<evidence type="ECO:0000256" key="1">
    <source>
        <dbReference type="ARBA" id="ARBA00023015"/>
    </source>
</evidence>
<keyword evidence="6" id="KW-1185">Reference proteome</keyword>
<evidence type="ECO:0000259" key="4">
    <source>
        <dbReference type="PROSITE" id="PS50932"/>
    </source>
</evidence>
<gene>
    <name evidence="5" type="ORF">Pflav_046250</name>
</gene>
<dbReference type="SMART" id="SM00354">
    <property type="entry name" value="HTH_LACI"/>
    <property type="match status" value="1"/>
</dbReference>